<reference evidence="1" key="1">
    <citation type="submission" date="2016-02" db="EMBL/GenBank/DDBJ databases">
        <title>RNAseq analyses of the midgut from blood- or serum-fed Ixodes ricinus ticks.</title>
        <authorList>
            <person name="Perner J."/>
            <person name="Provaznik J."/>
            <person name="Schrenkova J."/>
            <person name="Urbanova V."/>
            <person name="Ribeiro J.M."/>
            <person name="Kopacek P."/>
        </authorList>
    </citation>
    <scope>NUCLEOTIDE SEQUENCE</scope>
    <source>
        <tissue evidence="1">Gut</tissue>
    </source>
</reference>
<feature type="non-terminal residue" evidence="1">
    <location>
        <position position="1"/>
    </location>
</feature>
<name>A0A131Y6K5_IXORI</name>
<proteinExistence type="evidence at transcript level"/>
<evidence type="ECO:0000313" key="1">
    <source>
        <dbReference type="EMBL" id="JAP74128.1"/>
    </source>
</evidence>
<organism evidence="1">
    <name type="scientific">Ixodes ricinus</name>
    <name type="common">Common tick</name>
    <name type="synonym">Acarus ricinus</name>
    <dbReference type="NCBI Taxonomy" id="34613"/>
    <lineage>
        <taxon>Eukaryota</taxon>
        <taxon>Metazoa</taxon>
        <taxon>Ecdysozoa</taxon>
        <taxon>Arthropoda</taxon>
        <taxon>Chelicerata</taxon>
        <taxon>Arachnida</taxon>
        <taxon>Acari</taxon>
        <taxon>Parasitiformes</taxon>
        <taxon>Ixodida</taxon>
        <taxon>Ixodoidea</taxon>
        <taxon>Ixodidae</taxon>
        <taxon>Ixodinae</taxon>
        <taxon>Ixodes</taxon>
    </lineage>
</organism>
<dbReference type="AlphaFoldDB" id="A0A131Y6K5"/>
<dbReference type="EMBL" id="GEFM01001668">
    <property type="protein sequence ID" value="JAP74128.1"/>
    <property type="molecule type" value="mRNA"/>
</dbReference>
<sequence>LLVWGTTTKDNVNKLLILQKRAVRIIYNVPWFDSTALYFIEHKILKLENLFCLRVAISIHSQIRNNSATFYDTYLPRETNYNLRHQQFPMPKIRTNYGTQKLSYHIPDVLNRHYYIYQLAHEVTSVFVFRVRLQDYLLQYN</sequence>
<protein>
    <submittedName>
        <fullName evidence="1">Putative polyprotein</fullName>
    </submittedName>
</protein>
<accession>A0A131Y6K5</accession>